<feature type="domain" description="Methyltransferase type 11" evidence="1">
    <location>
        <begin position="47"/>
        <end position="133"/>
    </location>
</feature>
<evidence type="ECO:0000313" key="3">
    <source>
        <dbReference type="Proteomes" id="UP000052020"/>
    </source>
</evidence>
<protein>
    <recommendedName>
        <fullName evidence="1">Methyltransferase type 11 domain-containing protein</fullName>
    </recommendedName>
</protein>
<dbReference type="CDD" id="cd02440">
    <property type="entry name" value="AdoMet_MTases"/>
    <property type="match status" value="1"/>
</dbReference>
<dbReference type="Gene3D" id="3.40.50.150">
    <property type="entry name" value="Vaccinia Virus protein VP39"/>
    <property type="match status" value="1"/>
</dbReference>
<dbReference type="GO" id="GO:0008757">
    <property type="term" value="F:S-adenosylmethionine-dependent methyltransferase activity"/>
    <property type="evidence" value="ECO:0007669"/>
    <property type="project" value="InterPro"/>
</dbReference>
<accession>A0A0S7XPU1</accession>
<dbReference type="EMBL" id="LIZY01000023">
    <property type="protein sequence ID" value="KPJ64512.1"/>
    <property type="molecule type" value="Genomic_DNA"/>
</dbReference>
<evidence type="ECO:0000259" key="1">
    <source>
        <dbReference type="Pfam" id="PF08241"/>
    </source>
</evidence>
<name>A0A0S7XPU1_9BACT</name>
<comment type="caution">
    <text evidence="2">The sequence shown here is derived from an EMBL/GenBank/DDBJ whole genome shotgun (WGS) entry which is preliminary data.</text>
</comment>
<organism evidence="2 3">
    <name type="scientific">candidate division KD3-62 bacterium DG_56</name>
    <dbReference type="NCBI Taxonomy" id="1704032"/>
    <lineage>
        <taxon>Bacteria</taxon>
        <taxon>candidate division KD3-62</taxon>
    </lineage>
</organism>
<evidence type="ECO:0000313" key="2">
    <source>
        <dbReference type="EMBL" id="KPJ64512.1"/>
    </source>
</evidence>
<sequence length="236" mass="26073">MGCTAWHDSPSSLWEADAYIQDRLQRRYGALGLMLEAGERALCRRVLHVACGCGFATRCLSEMGLVPPDGYVGIDADADRIQTARTHLAAMAFRVADPEGALPEGPFDLAIADAVLEHLSDPKAFVQNLRRRLAFMAWVLISVPYREAPDSPQVANGFHSMYGVDEQRLGNLLEPEFRIAETQLWRDEQMSDSDSTRRTLMAKARASGPEFLLLSRSEELSEAVRAPRMAPRPAGG</sequence>
<dbReference type="AlphaFoldDB" id="A0A0S7XPU1"/>
<dbReference type="Pfam" id="PF08241">
    <property type="entry name" value="Methyltransf_11"/>
    <property type="match status" value="1"/>
</dbReference>
<reference evidence="2 3" key="1">
    <citation type="journal article" date="2015" name="Microbiome">
        <title>Genomic resolution of linkages in carbon, nitrogen, and sulfur cycling among widespread estuary sediment bacteria.</title>
        <authorList>
            <person name="Baker B.J."/>
            <person name="Lazar C.S."/>
            <person name="Teske A.P."/>
            <person name="Dick G.J."/>
        </authorList>
    </citation>
    <scope>NUCLEOTIDE SEQUENCE [LARGE SCALE GENOMIC DNA]</scope>
    <source>
        <strain evidence="2">DG_56</strain>
    </source>
</reference>
<dbReference type="InterPro" id="IPR029063">
    <property type="entry name" value="SAM-dependent_MTases_sf"/>
</dbReference>
<gene>
    <name evidence="2" type="ORF">AMK68_01470</name>
</gene>
<dbReference type="Proteomes" id="UP000052020">
    <property type="component" value="Unassembled WGS sequence"/>
</dbReference>
<proteinExistence type="predicted"/>
<dbReference type="PANTHER" id="PTHR43861">
    <property type="entry name" value="TRANS-ACONITATE 2-METHYLTRANSFERASE-RELATED"/>
    <property type="match status" value="1"/>
</dbReference>
<dbReference type="SUPFAM" id="SSF53335">
    <property type="entry name" value="S-adenosyl-L-methionine-dependent methyltransferases"/>
    <property type="match status" value="1"/>
</dbReference>
<dbReference type="InterPro" id="IPR013216">
    <property type="entry name" value="Methyltransf_11"/>
</dbReference>